<dbReference type="AlphaFoldDB" id="A0A0A0DJN3"/>
<dbReference type="InterPro" id="IPR005835">
    <property type="entry name" value="NTP_transferase_dom"/>
</dbReference>
<dbReference type="GO" id="GO:0005978">
    <property type="term" value="P:glycogen biosynthetic process"/>
    <property type="evidence" value="ECO:0007669"/>
    <property type="project" value="UniProtKB-KW"/>
</dbReference>
<dbReference type="CDD" id="cd04651">
    <property type="entry name" value="LbH_G1P_AT_C"/>
    <property type="match status" value="1"/>
</dbReference>
<evidence type="ECO:0000313" key="6">
    <source>
        <dbReference type="Proteomes" id="UP000030019"/>
    </source>
</evidence>
<evidence type="ECO:0000259" key="3">
    <source>
        <dbReference type="Pfam" id="PF00483"/>
    </source>
</evidence>
<comment type="similarity">
    <text evidence="1">Belongs to the bacterial/plant glucose-1-phosphate adenylyltransferase family.</text>
</comment>
<dbReference type="EMBL" id="JPEN01000014">
    <property type="protein sequence ID" value="KGM38088.1"/>
    <property type="molecule type" value="Genomic_DNA"/>
</dbReference>
<dbReference type="InterPro" id="IPR056818">
    <property type="entry name" value="GlmU/GlgC-like_hexapep"/>
</dbReference>
<evidence type="ECO:0000256" key="2">
    <source>
        <dbReference type="ARBA" id="ARBA00023056"/>
    </source>
</evidence>
<proteinExistence type="inferred from homology"/>
<dbReference type="NCBIfam" id="TIGR02092">
    <property type="entry name" value="glgD"/>
    <property type="match status" value="1"/>
</dbReference>
<dbReference type="RefSeq" id="WP_037614543.1">
    <property type="nucleotide sequence ID" value="NZ_JPEN01000014.1"/>
</dbReference>
<reference evidence="5 6" key="1">
    <citation type="submission" date="2014-06" db="EMBL/GenBank/DDBJ databases">
        <authorList>
            <person name="Teng J.L."/>
            <person name="Huang Y."/>
            <person name="Tse H."/>
            <person name="Lau S.K."/>
            <person name="Woo P.C."/>
        </authorList>
    </citation>
    <scope>NUCLEOTIDE SEQUENCE [LARGE SCALE GENOMIC DNA]</scope>
    <source>
        <strain evidence="5 6">HKU4</strain>
    </source>
</reference>
<organism evidence="5 6">
    <name type="scientific">Streptococcus sinensis</name>
    <dbReference type="NCBI Taxonomy" id="176090"/>
    <lineage>
        <taxon>Bacteria</taxon>
        <taxon>Bacillati</taxon>
        <taxon>Bacillota</taxon>
        <taxon>Bacilli</taxon>
        <taxon>Lactobacillales</taxon>
        <taxon>Streptococcaceae</taxon>
        <taxon>Streptococcus</taxon>
    </lineage>
</organism>
<evidence type="ECO:0000313" key="5">
    <source>
        <dbReference type="EMBL" id="KGM38088.1"/>
    </source>
</evidence>
<protein>
    <submittedName>
        <fullName evidence="5">Glycogen biosynthesis protein GlgD, glucose-1-phosphate adenylyltransferase family</fullName>
    </submittedName>
</protein>
<dbReference type="Pfam" id="PF24894">
    <property type="entry name" value="Hexapep_GlmU"/>
    <property type="match status" value="1"/>
</dbReference>
<dbReference type="InterPro" id="IPR011832">
    <property type="entry name" value="GlgDAde_trans"/>
</dbReference>
<accession>A0A0A0DJN3</accession>
<keyword evidence="5" id="KW-0808">Transferase</keyword>
<dbReference type="eggNOG" id="COG0448">
    <property type="taxonomic scope" value="Bacteria"/>
</dbReference>
<comment type="caution">
    <text evidence="5">The sequence shown here is derived from an EMBL/GenBank/DDBJ whole genome shotgun (WGS) entry which is preliminary data.</text>
</comment>
<keyword evidence="5" id="KW-0548">Nucleotidyltransferase</keyword>
<dbReference type="InterPro" id="IPR029044">
    <property type="entry name" value="Nucleotide-diphossugar_trans"/>
</dbReference>
<dbReference type="Proteomes" id="UP000030019">
    <property type="component" value="Unassembled WGS sequence"/>
</dbReference>
<evidence type="ECO:0000259" key="4">
    <source>
        <dbReference type="Pfam" id="PF24894"/>
    </source>
</evidence>
<dbReference type="SUPFAM" id="SSF53448">
    <property type="entry name" value="Nucleotide-diphospho-sugar transferases"/>
    <property type="match status" value="1"/>
</dbReference>
<dbReference type="InterPro" id="IPR011004">
    <property type="entry name" value="Trimer_LpxA-like_sf"/>
</dbReference>
<gene>
    <name evidence="5" type="ORF">SSIN_0127</name>
</gene>
<dbReference type="PANTHER" id="PTHR43523">
    <property type="entry name" value="GLUCOSE-1-PHOSPHATE ADENYLYLTRANSFERASE-RELATED"/>
    <property type="match status" value="1"/>
</dbReference>
<feature type="domain" description="Nucleotidyl transferase" evidence="3">
    <location>
        <begin position="22"/>
        <end position="161"/>
    </location>
</feature>
<sequence length="379" mass="42809">MKIDKYSAILGNTVGFHDMSTLTEQRPVATLPFGGKYRLIDFPLSSLANAGVRSVFGIFQQDNISSVFDHIRSGREWGLSTLLSHYYLGIYNTRVESSTVGKEYYEQLLTYLKRSGSNQTVALNCDVLTNIDLNQVFHLHNTTEQPITVVYKKLPKEEVSEVNSVFEIDDTDHVRSHQLFDARVEGEVFNMSTDIFVADTPWLIEKLEEEAKKEYPQKLRYVLRDLAAQEGAFAYEYTGYLINIHSVEAYYRANIDMLDSQKFYSLFSPNQKIYTKVKNEEPTYYSPASKVSRSQFASGSIIEGEVVDSVISRNIKISEGSRVKSSVLFPRVTVGKNAVVEYAVVDKNVDIAEGVVVRGTAKQPVVIKKGQKVTEDIIQ</sequence>
<evidence type="ECO:0000256" key="1">
    <source>
        <dbReference type="ARBA" id="ARBA00010443"/>
    </source>
</evidence>
<feature type="domain" description="Glucose-1-phosphate adenylyltransferase/Bifunctional protein GlmU-like C-terminal hexapeptide" evidence="4">
    <location>
        <begin position="290"/>
        <end position="357"/>
    </location>
</feature>
<dbReference type="STRING" id="176090.SSIN_0127"/>
<dbReference type="Gene3D" id="3.90.550.10">
    <property type="entry name" value="Spore Coat Polysaccharide Biosynthesis Protein SpsA, Chain A"/>
    <property type="match status" value="1"/>
</dbReference>
<dbReference type="PATRIC" id="fig|176090.4.peg.127"/>
<keyword evidence="2" id="KW-0320">Glycogen biosynthesis</keyword>
<dbReference type="InterPro" id="IPR011831">
    <property type="entry name" value="ADP-Glc_PPase"/>
</dbReference>
<dbReference type="PANTHER" id="PTHR43523:SF6">
    <property type="entry name" value="GLYCOGEN BIOSYNTHESIS PROTEIN GLGD"/>
    <property type="match status" value="1"/>
</dbReference>
<dbReference type="GO" id="GO:0008878">
    <property type="term" value="F:glucose-1-phosphate adenylyltransferase activity"/>
    <property type="evidence" value="ECO:0007669"/>
    <property type="project" value="InterPro"/>
</dbReference>
<dbReference type="SUPFAM" id="SSF51161">
    <property type="entry name" value="Trimeric LpxA-like enzymes"/>
    <property type="match status" value="1"/>
</dbReference>
<keyword evidence="6" id="KW-1185">Reference proteome</keyword>
<dbReference type="Gene3D" id="2.160.10.10">
    <property type="entry name" value="Hexapeptide repeat proteins"/>
    <property type="match status" value="1"/>
</dbReference>
<name>A0A0A0DJN3_9STRE</name>
<dbReference type="Pfam" id="PF00483">
    <property type="entry name" value="NTP_transferase"/>
    <property type="match status" value="1"/>
</dbReference>